<dbReference type="InterPro" id="IPR051535">
    <property type="entry name" value="Siderophore_ABC-ATPase"/>
</dbReference>
<reference evidence="8" key="1">
    <citation type="journal article" date="2019" name="Int. J. Syst. Evol. Microbiol.">
        <title>The Global Catalogue of Microorganisms (GCM) 10K type strain sequencing project: providing services to taxonomists for standard genome sequencing and annotation.</title>
        <authorList>
            <consortium name="The Broad Institute Genomics Platform"/>
            <consortium name="The Broad Institute Genome Sequencing Center for Infectious Disease"/>
            <person name="Wu L."/>
            <person name="Ma J."/>
        </authorList>
    </citation>
    <scope>NUCLEOTIDE SEQUENCE [LARGE SCALE GENOMIC DNA]</scope>
    <source>
        <strain evidence="8">CCM 8479</strain>
    </source>
</reference>
<keyword evidence="2" id="KW-0813">Transport</keyword>
<feature type="compositionally biased region" description="Low complexity" evidence="6">
    <location>
        <begin position="79"/>
        <end position="90"/>
    </location>
</feature>
<dbReference type="PANTHER" id="PTHR42771:SF3">
    <property type="entry name" value="PETROBACTIN IMPORT ATP-BINDING PROTEIN YCLP"/>
    <property type="match status" value="1"/>
</dbReference>
<keyword evidence="4" id="KW-0406">Ion transport</keyword>
<gene>
    <name evidence="7" type="ORF">ACFPN6_00835</name>
</gene>
<comment type="caution">
    <text evidence="7">The sequence shown here is derived from an EMBL/GenBank/DDBJ whole genome shotgun (WGS) entry which is preliminary data.</text>
</comment>
<protein>
    <submittedName>
        <fullName evidence="7">Uncharacterized protein</fullName>
    </submittedName>
</protein>
<dbReference type="SUPFAM" id="SSF52540">
    <property type="entry name" value="P-loop containing nucleoside triphosphate hydrolases"/>
    <property type="match status" value="1"/>
</dbReference>
<sequence length="107" mass="11317">MVPAQDTRYALLDEPLNNLDIRHAVRMAEQLRSAADGLNKTVVPVVHDIDIAAGYSGRANALRDGAIVANGTPAELMDPTSSPGSSTPRSRCTKSTAARWPSTTADT</sequence>
<dbReference type="Gene3D" id="3.40.50.300">
    <property type="entry name" value="P-loop containing nucleotide triphosphate hydrolases"/>
    <property type="match status" value="1"/>
</dbReference>
<evidence type="ECO:0000256" key="4">
    <source>
        <dbReference type="ARBA" id="ARBA00023065"/>
    </source>
</evidence>
<feature type="compositionally biased region" description="Polar residues" evidence="6">
    <location>
        <begin position="93"/>
        <end position="107"/>
    </location>
</feature>
<evidence type="ECO:0000256" key="2">
    <source>
        <dbReference type="ARBA" id="ARBA00022448"/>
    </source>
</evidence>
<dbReference type="EMBL" id="JBHSKL010000003">
    <property type="protein sequence ID" value="MFC5223166.1"/>
    <property type="molecule type" value="Genomic_DNA"/>
</dbReference>
<evidence type="ECO:0000256" key="1">
    <source>
        <dbReference type="ARBA" id="ARBA00004202"/>
    </source>
</evidence>
<dbReference type="InterPro" id="IPR027417">
    <property type="entry name" value="P-loop_NTPase"/>
</dbReference>
<keyword evidence="8" id="KW-1185">Reference proteome</keyword>
<dbReference type="RefSeq" id="WP_344642890.1">
    <property type="nucleotide sequence ID" value="NZ_BAAASS010000003.1"/>
</dbReference>
<feature type="region of interest" description="Disordered" evidence="6">
    <location>
        <begin position="72"/>
        <end position="107"/>
    </location>
</feature>
<evidence type="ECO:0000313" key="7">
    <source>
        <dbReference type="EMBL" id="MFC5223166.1"/>
    </source>
</evidence>
<keyword evidence="5" id="KW-0472">Membrane</keyword>
<dbReference type="PANTHER" id="PTHR42771">
    <property type="entry name" value="IRON(3+)-HYDROXAMATE IMPORT ATP-BINDING PROTEIN FHUC"/>
    <property type="match status" value="1"/>
</dbReference>
<keyword evidence="3" id="KW-1003">Cell membrane</keyword>
<name>A0ABW0D127_STRFI</name>
<evidence type="ECO:0000256" key="3">
    <source>
        <dbReference type="ARBA" id="ARBA00022475"/>
    </source>
</evidence>
<dbReference type="Proteomes" id="UP001596156">
    <property type="component" value="Unassembled WGS sequence"/>
</dbReference>
<organism evidence="7 8">
    <name type="scientific">Streptomyces fimbriatus</name>
    <dbReference type="NCBI Taxonomy" id="68197"/>
    <lineage>
        <taxon>Bacteria</taxon>
        <taxon>Bacillati</taxon>
        <taxon>Actinomycetota</taxon>
        <taxon>Actinomycetes</taxon>
        <taxon>Kitasatosporales</taxon>
        <taxon>Streptomycetaceae</taxon>
        <taxon>Streptomyces</taxon>
    </lineage>
</organism>
<evidence type="ECO:0000256" key="6">
    <source>
        <dbReference type="SAM" id="MobiDB-lite"/>
    </source>
</evidence>
<proteinExistence type="predicted"/>
<evidence type="ECO:0000256" key="5">
    <source>
        <dbReference type="ARBA" id="ARBA00023136"/>
    </source>
</evidence>
<evidence type="ECO:0000313" key="8">
    <source>
        <dbReference type="Proteomes" id="UP001596156"/>
    </source>
</evidence>
<comment type="subcellular location">
    <subcellularLocation>
        <location evidence="1">Cell membrane</location>
        <topology evidence="1">Peripheral membrane protein</topology>
    </subcellularLocation>
</comment>
<accession>A0ABW0D127</accession>